<protein>
    <submittedName>
        <fullName evidence="1">Uncharacterized protein</fullName>
    </submittedName>
</protein>
<proteinExistence type="predicted"/>
<dbReference type="OrthoDB" id="3632821at2"/>
<dbReference type="RefSeq" id="WP_154760266.1">
    <property type="nucleotide sequence ID" value="NZ_WMBA01000061.1"/>
</dbReference>
<evidence type="ECO:0000313" key="2">
    <source>
        <dbReference type="Proteomes" id="UP000440096"/>
    </source>
</evidence>
<gene>
    <name evidence="1" type="ORF">GKO32_29955</name>
</gene>
<accession>A0A6N7Z7J4</accession>
<dbReference type="Proteomes" id="UP000440096">
    <property type="component" value="Unassembled WGS sequence"/>
</dbReference>
<sequence length="55" mass="5648">MTGLDATWLGTLQPDSYPAGVAAVGPARLALTATDPDAYRARSYAPSAGGRERSP</sequence>
<dbReference type="EMBL" id="WMBA01000061">
    <property type="protein sequence ID" value="MTD58169.1"/>
    <property type="molecule type" value="Genomic_DNA"/>
</dbReference>
<name>A0A6N7Z7J4_9PSEU</name>
<evidence type="ECO:0000313" key="1">
    <source>
        <dbReference type="EMBL" id="MTD58169.1"/>
    </source>
</evidence>
<keyword evidence="2" id="KW-1185">Reference proteome</keyword>
<comment type="caution">
    <text evidence="1">The sequence shown here is derived from an EMBL/GenBank/DDBJ whole genome shotgun (WGS) entry which is preliminary data.</text>
</comment>
<dbReference type="AlphaFoldDB" id="A0A6N7Z7J4"/>
<organism evidence="1 2">
    <name type="scientific">Amycolatopsis pithecellobii</name>
    <dbReference type="NCBI Taxonomy" id="664692"/>
    <lineage>
        <taxon>Bacteria</taxon>
        <taxon>Bacillati</taxon>
        <taxon>Actinomycetota</taxon>
        <taxon>Actinomycetes</taxon>
        <taxon>Pseudonocardiales</taxon>
        <taxon>Pseudonocardiaceae</taxon>
        <taxon>Amycolatopsis</taxon>
    </lineage>
</organism>
<reference evidence="1 2" key="1">
    <citation type="submission" date="2019-11" db="EMBL/GenBank/DDBJ databases">
        <title>Draft genome of Amycolatopsis RM579.</title>
        <authorList>
            <person name="Duangmal K."/>
            <person name="Mingma R."/>
        </authorList>
    </citation>
    <scope>NUCLEOTIDE SEQUENCE [LARGE SCALE GENOMIC DNA]</scope>
    <source>
        <strain evidence="1 2">RM579</strain>
    </source>
</reference>